<dbReference type="Proteomes" id="UP001081438">
    <property type="component" value="Unassembled WGS sequence"/>
</dbReference>
<reference evidence="1" key="2">
    <citation type="journal article" date="2022" name="Int. J. Mol. Sci.">
        <title>Phenotypic and Genotypic Virulence Characterisation of Staphylococcus pettenkoferi Strains Isolated from Human Bloodstream and Diabetic Foot Infections.</title>
        <authorList>
            <person name="Magnan C."/>
            <person name="Ahmad-Mansour N."/>
            <person name="Pouget C."/>
            <person name="Morsli M."/>
            <person name="Huc-Brandt S."/>
            <person name="Pantel A."/>
            <person name="Dunyach-Remy C."/>
            <person name="Sotto A."/>
            <person name="Molle V."/>
            <person name="Lavigne J.-P."/>
        </authorList>
    </citation>
    <scope>NUCLEOTIDE SEQUENCE</scope>
    <source>
        <strain evidence="1">NSP012P</strain>
    </source>
</reference>
<name>A0A1Z3TZK0_9STAP</name>
<reference evidence="3 4" key="1">
    <citation type="submission" date="2017-09" db="EMBL/GenBank/DDBJ databases">
        <title>Bacterial strain isolated from the female urinary microbiota.</title>
        <authorList>
            <person name="Thomas-White K."/>
            <person name="Kumar N."/>
            <person name="Forster S."/>
            <person name="Putonti C."/>
            <person name="Lawley T."/>
            <person name="Wolfe A.J."/>
        </authorList>
    </citation>
    <scope>NUCLEOTIDE SEQUENCE [LARGE SCALE GENOMIC DNA]</scope>
    <source>
        <strain evidence="3 4">UMB0834</strain>
    </source>
</reference>
<evidence type="ECO:0000313" key="1">
    <source>
        <dbReference type="EMBL" id="MCY1584114.1"/>
    </source>
</evidence>
<dbReference type="RefSeq" id="WP_002473025.1">
    <property type="nucleotide sequence ID" value="NZ_CP022096.2"/>
</dbReference>
<evidence type="ECO:0000313" key="2">
    <source>
        <dbReference type="EMBL" id="MCY1595312.1"/>
    </source>
</evidence>
<dbReference type="Gene3D" id="1.10.287.880">
    <property type="entry name" value="Hypothetical protein YfhH domain"/>
    <property type="match status" value="1"/>
</dbReference>
<organism evidence="3 4">
    <name type="scientific">Staphylococcus pettenkoferi</name>
    <dbReference type="NCBI Taxonomy" id="170573"/>
    <lineage>
        <taxon>Bacteria</taxon>
        <taxon>Bacillati</taxon>
        <taxon>Bacillota</taxon>
        <taxon>Bacilli</taxon>
        <taxon>Bacillales</taxon>
        <taxon>Staphylococcaceae</taxon>
        <taxon>Staphylococcus</taxon>
    </lineage>
</organism>
<dbReference type="EMBL" id="PNGG01000006">
    <property type="protein sequence ID" value="PMC17677.1"/>
    <property type="molecule type" value="Genomic_DNA"/>
</dbReference>
<dbReference type="InterPro" id="IPR014938">
    <property type="entry name" value="YfhH-like"/>
</dbReference>
<evidence type="ECO:0000313" key="3">
    <source>
        <dbReference type="EMBL" id="PMC17677.1"/>
    </source>
</evidence>
<evidence type="ECO:0000313" key="5">
    <source>
        <dbReference type="Proteomes" id="UP001072952"/>
    </source>
</evidence>
<reference evidence="2" key="3">
    <citation type="journal article" date="2022" name="Int. J. Mol. Sci.">
        <title>Phenotypic and genotypic virulence characterisation of Staphylococcus pettenkoferi strains isolated from human bloodstream and diabetic foot infections.</title>
        <authorList>
            <person name="Magnan C."/>
        </authorList>
    </citation>
    <scope>NUCLEOTIDE SEQUENCE</scope>
    <source>
        <strain evidence="2">NSP020P</strain>
    </source>
</reference>
<reference evidence="1" key="4">
    <citation type="submission" date="2022-08" db="EMBL/GenBank/DDBJ databases">
        <authorList>
            <person name="Magnan C."/>
        </authorList>
    </citation>
    <scope>NUCLEOTIDE SEQUENCE</scope>
    <source>
        <strain evidence="1">NSP012P</strain>
    </source>
</reference>
<accession>A0A1Z3TZK0</accession>
<dbReference type="Gene3D" id="2.30.30.340">
    <property type="entry name" value="Hypothetical protein YfhH like domains"/>
    <property type="match status" value="1"/>
</dbReference>
<dbReference type="SUPFAM" id="SSF101697">
    <property type="entry name" value="Hypothetical protein YfhH"/>
    <property type="match status" value="1"/>
</dbReference>
<dbReference type="Proteomes" id="UP001072952">
    <property type="component" value="Unassembled WGS sequence"/>
</dbReference>
<evidence type="ECO:0000313" key="4">
    <source>
        <dbReference type="Proteomes" id="UP000235748"/>
    </source>
</evidence>
<sequence>MEQKKLSEMTEQEIRHEIQGYKEKMRKAEMNGIYNEYDVYVSKTIVAESYLVDRDKVQLGRIYKLNDGSEGYFKVERLKGVFAWGYRINSNQPEEGLPLALLQI</sequence>
<dbReference type="Proteomes" id="UP000235748">
    <property type="component" value="Unassembled WGS sequence"/>
</dbReference>
<dbReference type="KEGG" id="spet:CEP67_03795"/>
<keyword evidence="5" id="KW-1185">Reference proteome</keyword>
<protein>
    <submittedName>
        <fullName evidence="3">DUF1811 domain-containing protein</fullName>
    </submittedName>
    <submittedName>
        <fullName evidence="1">YfhH family protein</fullName>
    </submittedName>
</protein>
<dbReference type="EMBL" id="JANSKX010000030">
    <property type="protein sequence ID" value="MCY1595312.1"/>
    <property type="molecule type" value="Genomic_DNA"/>
</dbReference>
<proteinExistence type="predicted"/>
<dbReference type="EMBL" id="JANSLD010000042">
    <property type="protein sequence ID" value="MCY1584114.1"/>
    <property type="molecule type" value="Genomic_DNA"/>
</dbReference>
<dbReference type="Pfam" id="PF08838">
    <property type="entry name" value="DUF1811"/>
    <property type="match status" value="1"/>
</dbReference>
<comment type="caution">
    <text evidence="3">The sequence shown here is derived from an EMBL/GenBank/DDBJ whole genome shotgun (WGS) entry which is preliminary data.</text>
</comment>
<dbReference type="GeneID" id="98297933"/>
<dbReference type="STRING" id="170573.GCA_001076995_00118"/>
<gene>
    <name evidence="3" type="ORF">CJ235_09915</name>
    <name evidence="2" type="ORF">NW112_08695</name>
    <name evidence="1" type="ORF">NW133_11480</name>
</gene>
<dbReference type="AlphaFoldDB" id="A0A1Z3TZK0"/>
<dbReference type="InterPro" id="IPR036289">
    <property type="entry name" value="YfhH"/>
</dbReference>